<dbReference type="PANTHER" id="PTHR46992">
    <property type="entry name" value="GYF DOMAIN-CONTAINING PROTEIN"/>
    <property type="match status" value="1"/>
</dbReference>
<accession>A0A8S1IWG2</accession>
<feature type="non-terminal residue" evidence="3">
    <location>
        <position position="407"/>
    </location>
</feature>
<dbReference type="OrthoDB" id="568510at2759"/>
<evidence type="ECO:0000259" key="2">
    <source>
        <dbReference type="PROSITE" id="PS50829"/>
    </source>
</evidence>
<feature type="region of interest" description="Disordered" evidence="1">
    <location>
        <begin position="165"/>
        <end position="184"/>
    </location>
</feature>
<evidence type="ECO:0000313" key="4">
    <source>
        <dbReference type="Proteomes" id="UP000708148"/>
    </source>
</evidence>
<feature type="region of interest" description="Disordered" evidence="1">
    <location>
        <begin position="1"/>
        <end position="156"/>
    </location>
</feature>
<reference evidence="3" key="1">
    <citation type="submission" date="2020-12" db="EMBL/GenBank/DDBJ databases">
        <authorList>
            <person name="Iha C."/>
        </authorList>
    </citation>
    <scope>NUCLEOTIDE SEQUENCE</scope>
</reference>
<dbReference type="Pfam" id="PF02213">
    <property type="entry name" value="GYF"/>
    <property type="match status" value="1"/>
</dbReference>
<dbReference type="PANTHER" id="PTHR46992:SF1">
    <property type="entry name" value="GYF DOMAIN-CONTAINING PROTEIN"/>
    <property type="match status" value="1"/>
</dbReference>
<comment type="caution">
    <text evidence="3">The sequence shown here is derived from an EMBL/GenBank/DDBJ whole genome shotgun (WGS) entry which is preliminary data.</text>
</comment>
<evidence type="ECO:0000256" key="1">
    <source>
        <dbReference type="SAM" id="MobiDB-lite"/>
    </source>
</evidence>
<dbReference type="Proteomes" id="UP000708148">
    <property type="component" value="Unassembled WGS sequence"/>
</dbReference>
<proteinExistence type="predicted"/>
<feature type="region of interest" description="Disordered" evidence="1">
    <location>
        <begin position="279"/>
        <end position="319"/>
    </location>
</feature>
<feature type="compositionally biased region" description="Basic and acidic residues" evidence="1">
    <location>
        <begin position="91"/>
        <end position="116"/>
    </location>
</feature>
<feature type="compositionally biased region" description="Basic and acidic residues" evidence="1">
    <location>
        <begin position="144"/>
        <end position="156"/>
    </location>
</feature>
<organism evidence="3 4">
    <name type="scientific">Ostreobium quekettii</name>
    <dbReference type="NCBI Taxonomy" id="121088"/>
    <lineage>
        <taxon>Eukaryota</taxon>
        <taxon>Viridiplantae</taxon>
        <taxon>Chlorophyta</taxon>
        <taxon>core chlorophytes</taxon>
        <taxon>Ulvophyceae</taxon>
        <taxon>TCBD clade</taxon>
        <taxon>Bryopsidales</taxon>
        <taxon>Ostreobineae</taxon>
        <taxon>Ostreobiaceae</taxon>
        <taxon>Ostreobium</taxon>
    </lineage>
</organism>
<dbReference type="SMART" id="SM00444">
    <property type="entry name" value="GYF"/>
    <property type="match status" value="1"/>
</dbReference>
<sequence length="407" mass="45318">MDGSAASLSREGSLQPQWMQHKSIGGGGGGGVGGDSAGRWLGLESRPSGGEHWQGSEEAGNWAGAEQERDSARGRWEGREDGAPGGRTSKWRSDDRETWAPAKDRWTSAQDGRRWVDPPGQGRQNRSDRDHWGSTEAGGLSRSYGDRWDTDGDRWKASDRDAYVPKHDYVPKNPRWNDEERGDRWRPAGVAVRTEIQPPRGFTNQRSRGAAGGLPYRSERDGGDGASLPPHMKTHSHSKLAIGKYSKKQLLDIYDTMLQKLGSCLPMPDEAEKDYPGLLKTEYDQPHSIRLRQSGRLGEEDDNEEPPLGRSVGRDSAKDDSLLSLLMKGGPSSGISKEDIDTDQWMYQDPDGNVQGPFGKEDILNWWEEGFFPEDLPVRSARCGNNDFVPLRQLLKMWNPPPGFRIP</sequence>
<dbReference type="InterPro" id="IPR035445">
    <property type="entry name" value="GYF-like_dom_sf"/>
</dbReference>
<dbReference type="PROSITE" id="PS50829">
    <property type="entry name" value="GYF"/>
    <property type="match status" value="1"/>
</dbReference>
<evidence type="ECO:0000313" key="3">
    <source>
        <dbReference type="EMBL" id="CAD7699494.1"/>
    </source>
</evidence>
<name>A0A8S1IWG2_9CHLO</name>
<keyword evidence="4" id="KW-1185">Reference proteome</keyword>
<gene>
    <name evidence="3" type="ORF">OSTQU699_LOCUS4853</name>
</gene>
<feature type="compositionally biased region" description="Basic and acidic residues" evidence="1">
    <location>
        <begin position="66"/>
        <end position="82"/>
    </location>
</feature>
<feature type="domain" description="GYF" evidence="2">
    <location>
        <begin position="342"/>
        <end position="392"/>
    </location>
</feature>
<protein>
    <recommendedName>
        <fullName evidence="2">GYF domain-containing protein</fullName>
    </recommendedName>
</protein>
<feature type="compositionally biased region" description="Polar residues" evidence="1">
    <location>
        <begin position="1"/>
        <end position="20"/>
    </location>
</feature>
<dbReference type="Gene3D" id="3.30.1490.40">
    <property type="match status" value="1"/>
</dbReference>
<dbReference type="SUPFAM" id="SSF55277">
    <property type="entry name" value="GYF domain"/>
    <property type="match status" value="1"/>
</dbReference>
<feature type="compositionally biased region" description="Gly residues" evidence="1">
    <location>
        <begin position="24"/>
        <end position="36"/>
    </location>
</feature>
<dbReference type="InterPro" id="IPR003169">
    <property type="entry name" value="GYF"/>
</dbReference>
<feature type="region of interest" description="Disordered" evidence="1">
    <location>
        <begin position="189"/>
        <end position="239"/>
    </location>
</feature>
<dbReference type="AlphaFoldDB" id="A0A8S1IWG2"/>
<dbReference type="EMBL" id="CAJHUC010001030">
    <property type="protein sequence ID" value="CAD7699494.1"/>
    <property type="molecule type" value="Genomic_DNA"/>
</dbReference>